<evidence type="ECO:0000256" key="2">
    <source>
        <dbReference type="ARBA" id="ARBA00023043"/>
    </source>
</evidence>
<dbReference type="RefSeq" id="WP_121457082.1">
    <property type="nucleotide sequence ID" value="NZ_RBXP01000011.1"/>
</dbReference>
<sequence length="206" mass="21286">MKKTLLTVSVALALSFSVQASTYDDLIQGAKLGDVAEIRTLLGRGASADTTDIEGNTLLMLAARDGHGDLVQLLINHRAKLNARNAAGDTALALAALRGHLRVVQLLTDAGASQSVPGWPPLVYGAFGGHRQIVTWLLGKGANIDAASDNGMTALMAAARGGHIDIVKDLLKAGADTTKKTDAGQTARDIALGNNNTDIASLLGSR</sequence>
<feature type="chain" id="PRO_5019796695" evidence="4">
    <location>
        <begin position="21"/>
        <end position="206"/>
    </location>
</feature>
<evidence type="ECO:0000256" key="3">
    <source>
        <dbReference type="PROSITE-ProRule" id="PRU00023"/>
    </source>
</evidence>
<dbReference type="PROSITE" id="PS50088">
    <property type="entry name" value="ANK_REPEAT"/>
    <property type="match status" value="4"/>
</dbReference>
<dbReference type="PRINTS" id="PR01415">
    <property type="entry name" value="ANKYRIN"/>
</dbReference>
<name>A0A495WIK3_9RHOO</name>
<evidence type="ECO:0000256" key="1">
    <source>
        <dbReference type="ARBA" id="ARBA00022737"/>
    </source>
</evidence>
<accession>A0A495WIK3</accession>
<dbReference type="Gene3D" id="1.25.40.20">
    <property type="entry name" value="Ankyrin repeat-containing domain"/>
    <property type="match status" value="2"/>
</dbReference>
<keyword evidence="6" id="KW-1185">Reference proteome</keyword>
<dbReference type="EMBL" id="RBXP01000011">
    <property type="protein sequence ID" value="RKT60565.1"/>
    <property type="molecule type" value="Genomic_DNA"/>
</dbReference>
<protein>
    <submittedName>
        <fullName evidence="5">Uncharacterized protein</fullName>
    </submittedName>
</protein>
<dbReference type="Proteomes" id="UP000270626">
    <property type="component" value="Unassembled WGS sequence"/>
</dbReference>
<comment type="caution">
    <text evidence="5">The sequence shown here is derived from an EMBL/GenBank/DDBJ whole genome shotgun (WGS) entry which is preliminary data.</text>
</comment>
<reference evidence="5 6" key="1">
    <citation type="submission" date="2018-10" db="EMBL/GenBank/DDBJ databases">
        <title>Genomic Encyclopedia of Type Strains, Phase IV (KMG-IV): sequencing the most valuable type-strain genomes for metagenomic binning, comparative biology and taxonomic classification.</title>
        <authorList>
            <person name="Goeker M."/>
        </authorList>
    </citation>
    <scope>NUCLEOTIDE SEQUENCE [LARGE SCALE GENOMIC DNA]</scope>
    <source>
        <strain evidence="5 6">DSM 23841</strain>
    </source>
</reference>
<feature type="signal peptide" evidence="4">
    <location>
        <begin position="1"/>
        <end position="20"/>
    </location>
</feature>
<evidence type="ECO:0000313" key="6">
    <source>
        <dbReference type="Proteomes" id="UP000270626"/>
    </source>
</evidence>
<evidence type="ECO:0000313" key="5">
    <source>
        <dbReference type="EMBL" id="RKT60565.1"/>
    </source>
</evidence>
<dbReference type="Pfam" id="PF12796">
    <property type="entry name" value="Ank_2"/>
    <property type="match status" value="2"/>
</dbReference>
<keyword evidence="1" id="KW-0677">Repeat</keyword>
<dbReference type="InterPro" id="IPR036770">
    <property type="entry name" value="Ankyrin_rpt-contain_sf"/>
</dbReference>
<feature type="repeat" description="ANK" evidence="3">
    <location>
        <begin position="54"/>
        <end position="86"/>
    </location>
</feature>
<keyword evidence="4" id="KW-0732">Signal</keyword>
<feature type="repeat" description="ANK" evidence="3">
    <location>
        <begin position="117"/>
        <end position="149"/>
    </location>
</feature>
<dbReference type="InterPro" id="IPR002110">
    <property type="entry name" value="Ankyrin_rpt"/>
</dbReference>
<dbReference type="SMART" id="SM00248">
    <property type="entry name" value="ANK"/>
    <property type="match status" value="4"/>
</dbReference>
<dbReference type="PANTHER" id="PTHR24198:SF165">
    <property type="entry name" value="ANKYRIN REPEAT-CONTAINING PROTEIN-RELATED"/>
    <property type="match status" value="1"/>
</dbReference>
<evidence type="ECO:0000256" key="4">
    <source>
        <dbReference type="SAM" id="SignalP"/>
    </source>
</evidence>
<dbReference type="AlphaFoldDB" id="A0A495WIK3"/>
<proteinExistence type="predicted"/>
<dbReference type="PANTHER" id="PTHR24198">
    <property type="entry name" value="ANKYRIN REPEAT AND PROTEIN KINASE DOMAIN-CONTAINING PROTEIN"/>
    <property type="match status" value="1"/>
</dbReference>
<dbReference type="GO" id="GO:0005737">
    <property type="term" value="C:cytoplasm"/>
    <property type="evidence" value="ECO:0007669"/>
    <property type="project" value="TreeGrafter"/>
</dbReference>
<feature type="repeat" description="ANK" evidence="3">
    <location>
        <begin position="150"/>
        <end position="182"/>
    </location>
</feature>
<keyword evidence="2 3" id="KW-0040">ANK repeat</keyword>
<gene>
    <name evidence="5" type="ORF">DFR40_0704</name>
</gene>
<feature type="repeat" description="ANK" evidence="3">
    <location>
        <begin position="87"/>
        <end position="113"/>
    </location>
</feature>
<dbReference type="SUPFAM" id="SSF48403">
    <property type="entry name" value="Ankyrin repeat"/>
    <property type="match status" value="1"/>
</dbReference>
<dbReference type="PROSITE" id="PS50297">
    <property type="entry name" value="ANK_REP_REGION"/>
    <property type="match status" value="3"/>
</dbReference>
<dbReference type="OrthoDB" id="198309at2"/>
<organism evidence="5 6">
    <name type="scientific">Azonexus fungiphilus</name>
    <dbReference type="NCBI Taxonomy" id="146940"/>
    <lineage>
        <taxon>Bacteria</taxon>
        <taxon>Pseudomonadati</taxon>
        <taxon>Pseudomonadota</taxon>
        <taxon>Betaproteobacteria</taxon>
        <taxon>Rhodocyclales</taxon>
        <taxon>Azonexaceae</taxon>
        <taxon>Azonexus</taxon>
    </lineage>
</organism>